<proteinExistence type="predicted"/>
<dbReference type="InterPro" id="IPR024311">
    <property type="entry name" value="Lipocalin-like"/>
</dbReference>
<dbReference type="PROSITE" id="PS51257">
    <property type="entry name" value="PROKAR_LIPOPROTEIN"/>
    <property type="match status" value="1"/>
</dbReference>
<name>A0A9D9ISX4_9BACT</name>
<comment type="caution">
    <text evidence="2">The sequence shown here is derived from an EMBL/GenBank/DDBJ whole genome shotgun (WGS) entry which is preliminary data.</text>
</comment>
<evidence type="ECO:0000313" key="2">
    <source>
        <dbReference type="EMBL" id="MBO8478062.1"/>
    </source>
</evidence>
<accession>A0A9D9ISX4</accession>
<protein>
    <submittedName>
        <fullName evidence="2">Lipocalin family protein</fullName>
    </submittedName>
</protein>
<gene>
    <name evidence="2" type="ORF">IAB80_04165</name>
</gene>
<dbReference type="Gene3D" id="2.40.128.280">
    <property type="match status" value="1"/>
</dbReference>
<dbReference type="EMBL" id="JADILZ010000040">
    <property type="protein sequence ID" value="MBO8478062.1"/>
    <property type="molecule type" value="Genomic_DNA"/>
</dbReference>
<organism evidence="2 3">
    <name type="scientific">Candidatus Cryptobacteroides excrementipullorum</name>
    <dbReference type="NCBI Taxonomy" id="2840761"/>
    <lineage>
        <taxon>Bacteria</taxon>
        <taxon>Pseudomonadati</taxon>
        <taxon>Bacteroidota</taxon>
        <taxon>Bacteroidia</taxon>
        <taxon>Bacteroidales</taxon>
        <taxon>Candidatus Cryptobacteroides</taxon>
    </lineage>
</organism>
<feature type="domain" description="Lipocalin-like" evidence="1">
    <location>
        <begin position="29"/>
        <end position="118"/>
    </location>
</feature>
<reference evidence="2" key="1">
    <citation type="submission" date="2020-10" db="EMBL/GenBank/DDBJ databases">
        <authorList>
            <person name="Gilroy R."/>
        </authorList>
    </citation>
    <scope>NUCLEOTIDE SEQUENCE</scope>
    <source>
        <strain evidence="2">2478</strain>
    </source>
</reference>
<sequence>MKNGFDNFRKMLAVAMTGSLVACGSGSGLEGTWVEPVSGMENMDHGFRLEANGKASSVNMATLRYETWKQEGDRLILTGESIGNGITVPFSDTLKVEKVTEDSLIVKKKALTLRYSRMVSSQSGESVPMAELTPAKKMSFRTEGTLVLGHETRSFTPEGETEAYWIIDKTGRLAEEYDGLTGGTKNGTPVHADLEVIDAGKSDEGFARSYRSVYQVVKINSLSPAEE</sequence>
<dbReference type="Pfam" id="PF12702">
    <property type="entry name" value="Lipocalin_3"/>
    <property type="match status" value="1"/>
</dbReference>
<evidence type="ECO:0000313" key="3">
    <source>
        <dbReference type="Proteomes" id="UP000823771"/>
    </source>
</evidence>
<reference evidence="2" key="2">
    <citation type="journal article" date="2021" name="PeerJ">
        <title>Extensive microbial diversity within the chicken gut microbiome revealed by metagenomics and culture.</title>
        <authorList>
            <person name="Gilroy R."/>
            <person name="Ravi A."/>
            <person name="Getino M."/>
            <person name="Pursley I."/>
            <person name="Horton D.L."/>
            <person name="Alikhan N.F."/>
            <person name="Baker D."/>
            <person name="Gharbi K."/>
            <person name="Hall N."/>
            <person name="Watson M."/>
            <person name="Adriaenssens E.M."/>
            <person name="Foster-Nyarko E."/>
            <person name="Jarju S."/>
            <person name="Secka A."/>
            <person name="Antonio M."/>
            <person name="Oren A."/>
            <person name="Chaudhuri R.R."/>
            <person name="La Ragione R."/>
            <person name="Hildebrand F."/>
            <person name="Pallen M.J."/>
        </authorList>
    </citation>
    <scope>NUCLEOTIDE SEQUENCE</scope>
    <source>
        <strain evidence="2">2478</strain>
    </source>
</reference>
<evidence type="ECO:0000259" key="1">
    <source>
        <dbReference type="Pfam" id="PF12702"/>
    </source>
</evidence>
<dbReference type="Proteomes" id="UP000823771">
    <property type="component" value="Unassembled WGS sequence"/>
</dbReference>
<dbReference type="AlphaFoldDB" id="A0A9D9ISX4"/>